<dbReference type="InterPro" id="IPR036284">
    <property type="entry name" value="GGL_sf"/>
</dbReference>
<dbReference type="PANTHER" id="PTHR28189:SF1">
    <property type="entry name" value="GUANINE NUCLEOTIDE-BINDING PROTEIN SUBUNIT GAMMA"/>
    <property type="match status" value="1"/>
</dbReference>
<evidence type="ECO:0000256" key="2">
    <source>
        <dbReference type="ARBA" id="ARBA00007431"/>
    </source>
</evidence>
<evidence type="ECO:0000256" key="10">
    <source>
        <dbReference type="ARBA" id="ARBA00023289"/>
    </source>
</evidence>
<comment type="caution">
    <text evidence="12">The sequence shown here is derived from an EMBL/GenBank/DDBJ whole genome shotgun (WGS) entry which is preliminary data.</text>
</comment>
<comment type="similarity">
    <text evidence="2">Belongs to the G protein gamma family.</text>
</comment>
<evidence type="ECO:0000256" key="7">
    <source>
        <dbReference type="ARBA" id="ARBA00023139"/>
    </source>
</evidence>
<dbReference type="STRING" id="180088.A0A1J8RAK8"/>
<keyword evidence="8" id="KW-0807">Transducer</keyword>
<evidence type="ECO:0000256" key="3">
    <source>
        <dbReference type="ARBA" id="ARBA00011581"/>
    </source>
</evidence>
<name>A0A1J8RAK8_9AGAM</name>
<dbReference type="Pfam" id="PF00631">
    <property type="entry name" value="G-gamma"/>
    <property type="match status" value="1"/>
</dbReference>
<accession>A0A1J8RAK8</accession>
<dbReference type="AlphaFoldDB" id="A0A1J8RAK8"/>
<dbReference type="SUPFAM" id="SSF48670">
    <property type="entry name" value="Transducin (heterotrimeric G protein), gamma chain"/>
    <property type="match status" value="1"/>
</dbReference>
<keyword evidence="7" id="KW-0564">Palmitate</keyword>
<comment type="subcellular location">
    <subcellularLocation>
        <location evidence="1">Membrane</location>
        <topology evidence="1">Peripheral membrane protein</topology>
    </subcellularLocation>
</comment>
<feature type="domain" description="G protein gamma" evidence="11">
    <location>
        <begin position="55"/>
        <end position="130"/>
    </location>
</feature>
<keyword evidence="9" id="KW-0449">Lipoprotein</keyword>
<evidence type="ECO:0000313" key="12">
    <source>
        <dbReference type="EMBL" id="OJA18778.1"/>
    </source>
</evidence>
<reference evidence="12 13" key="1">
    <citation type="submission" date="2016-03" db="EMBL/GenBank/DDBJ databases">
        <title>Comparative genomics of the ectomycorrhizal sister species Rhizopogon vinicolor and Rhizopogon vesiculosus (Basidiomycota: Boletales) reveals a divergence of the mating type B locus.</title>
        <authorList>
            <person name="Mujic A.B."/>
            <person name="Kuo A."/>
            <person name="Tritt A."/>
            <person name="Lipzen A."/>
            <person name="Chen C."/>
            <person name="Johnson J."/>
            <person name="Sharma A."/>
            <person name="Barry K."/>
            <person name="Grigoriev I.V."/>
            <person name="Spatafora J.W."/>
        </authorList>
    </citation>
    <scope>NUCLEOTIDE SEQUENCE [LARGE SCALE GENOMIC DNA]</scope>
    <source>
        <strain evidence="12 13">AM-OR11-056</strain>
    </source>
</reference>
<dbReference type="PANTHER" id="PTHR28189">
    <property type="entry name" value="GUANINE NUCLEOTIDE-BINDING PROTEIN SUBUNIT GAMMA"/>
    <property type="match status" value="1"/>
</dbReference>
<dbReference type="GO" id="GO:0031681">
    <property type="term" value="F:G-protein beta-subunit binding"/>
    <property type="evidence" value="ECO:0007669"/>
    <property type="project" value="InterPro"/>
</dbReference>
<evidence type="ECO:0000256" key="5">
    <source>
        <dbReference type="ARBA" id="ARBA00022481"/>
    </source>
</evidence>
<dbReference type="Proteomes" id="UP000183567">
    <property type="component" value="Unassembled WGS sequence"/>
</dbReference>
<dbReference type="InterPro" id="IPR015898">
    <property type="entry name" value="G-protein_gamma-like_dom"/>
</dbReference>
<proteinExistence type="inferred from homology"/>
<dbReference type="GO" id="GO:0000750">
    <property type="term" value="P:pheromone-dependent signal transduction involved in conjugation with cellular fusion"/>
    <property type="evidence" value="ECO:0007669"/>
    <property type="project" value="InterPro"/>
</dbReference>
<keyword evidence="13" id="KW-1185">Reference proteome</keyword>
<evidence type="ECO:0000256" key="9">
    <source>
        <dbReference type="ARBA" id="ARBA00023288"/>
    </source>
</evidence>
<protein>
    <recommendedName>
        <fullName evidence="4">Guanine nucleotide-binding protein subunit gamma</fullName>
    </recommendedName>
</protein>
<evidence type="ECO:0000256" key="6">
    <source>
        <dbReference type="ARBA" id="ARBA00023136"/>
    </source>
</evidence>
<organism evidence="12 13">
    <name type="scientific">Rhizopogon vesiculosus</name>
    <dbReference type="NCBI Taxonomy" id="180088"/>
    <lineage>
        <taxon>Eukaryota</taxon>
        <taxon>Fungi</taxon>
        <taxon>Dikarya</taxon>
        <taxon>Basidiomycota</taxon>
        <taxon>Agaricomycotina</taxon>
        <taxon>Agaricomycetes</taxon>
        <taxon>Agaricomycetidae</taxon>
        <taxon>Boletales</taxon>
        <taxon>Suillineae</taxon>
        <taxon>Rhizopogonaceae</taxon>
        <taxon>Rhizopogon</taxon>
    </lineage>
</organism>
<sequence length="130" mass="14909">MRYFPLSFHFFVSPRTSSPGGQPTILTVGIFCSRSDFHSSNFQFLLYFNMNARPHKQSMSELKLRRLTEHNQRLREDLARPRMRVSEASASLIRYCKTTKDHLVPSVWGPVGKGEDPYAPPQTGCNCIVM</sequence>
<evidence type="ECO:0000256" key="1">
    <source>
        <dbReference type="ARBA" id="ARBA00004170"/>
    </source>
</evidence>
<dbReference type="GO" id="GO:0005834">
    <property type="term" value="C:heterotrimeric G-protein complex"/>
    <property type="evidence" value="ECO:0007669"/>
    <property type="project" value="TreeGrafter"/>
</dbReference>
<evidence type="ECO:0000256" key="8">
    <source>
        <dbReference type="ARBA" id="ARBA00023224"/>
    </source>
</evidence>
<gene>
    <name evidence="12" type="ORF">AZE42_01629</name>
</gene>
<comment type="subunit">
    <text evidence="3">G proteins are composed of 3 units, alpha, beta and gamma.</text>
</comment>
<dbReference type="GO" id="GO:0007186">
    <property type="term" value="P:G protein-coupled receptor signaling pathway"/>
    <property type="evidence" value="ECO:0007669"/>
    <property type="project" value="InterPro"/>
</dbReference>
<dbReference type="PROSITE" id="PS50058">
    <property type="entry name" value="G_PROTEIN_GAMMA"/>
    <property type="match status" value="1"/>
</dbReference>
<dbReference type="SMART" id="SM01224">
    <property type="entry name" value="G_gamma"/>
    <property type="match status" value="1"/>
</dbReference>
<evidence type="ECO:0000259" key="11">
    <source>
        <dbReference type="PROSITE" id="PS50058"/>
    </source>
</evidence>
<dbReference type="EMBL" id="LVVM01001330">
    <property type="protein sequence ID" value="OJA18778.1"/>
    <property type="molecule type" value="Genomic_DNA"/>
</dbReference>
<dbReference type="InterPro" id="IPR041848">
    <property type="entry name" value="Ste18_fungal"/>
</dbReference>
<keyword evidence="5" id="KW-0488">Methylation</keyword>
<dbReference type="FunFam" id="4.10.260.10:FF:000003">
    <property type="entry name" value="G-protein complex gamma subunit Ste18/GpgA"/>
    <property type="match status" value="1"/>
</dbReference>
<keyword evidence="10" id="KW-0636">Prenylation</keyword>
<evidence type="ECO:0000313" key="13">
    <source>
        <dbReference type="Proteomes" id="UP000183567"/>
    </source>
</evidence>
<dbReference type="Gene3D" id="4.10.260.10">
    <property type="entry name" value="Transducin (heterotrimeric G protein), gamma chain"/>
    <property type="match status" value="1"/>
</dbReference>
<dbReference type="OrthoDB" id="19232at2759"/>
<evidence type="ECO:0000256" key="4">
    <source>
        <dbReference type="ARBA" id="ARBA00016111"/>
    </source>
</evidence>
<keyword evidence="6" id="KW-0472">Membrane</keyword>